<evidence type="ECO:0000256" key="8">
    <source>
        <dbReference type="ARBA" id="ARBA00023136"/>
    </source>
</evidence>
<feature type="transmembrane region" description="Helical" evidence="9">
    <location>
        <begin position="167"/>
        <end position="184"/>
    </location>
</feature>
<dbReference type="InterPro" id="IPR010065">
    <property type="entry name" value="AA_ABC_transptr_permease_3TM"/>
</dbReference>
<keyword evidence="6" id="KW-0029">Amino-acid transport</keyword>
<evidence type="ECO:0000256" key="3">
    <source>
        <dbReference type="ARBA" id="ARBA00022448"/>
    </source>
</evidence>
<dbReference type="Gene3D" id="1.10.3720.10">
    <property type="entry name" value="MetI-like"/>
    <property type="match status" value="1"/>
</dbReference>
<feature type="transmembrane region" description="Helical" evidence="9">
    <location>
        <begin position="138"/>
        <end position="155"/>
    </location>
</feature>
<evidence type="ECO:0000256" key="1">
    <source>
        <dbReference type="ARBA" id="ARBA00004651"/>
    </source>
</evidence>
<dbReference type="GO" id="GO:0022857">
    <property type="term" value="F:transmembrane transporter activity"/>
    <property type="evidence" value="ECO:0007669"/>
    <property type="project" value="InterPro"/>
</dbReference>
<dbReference type="GO" id="GO:0006865">
    <property type="term" value="P:amino acid transport"/>
    <property type="evidence" value="ECO:0007669"/>
    <property type="project" value="UniProtKB-KW"/>
</dbReference>
<organism evidence="11 12">
    <name type="scientific">Faecalibacterium prausnitzii</name>
    <dbReference type="NCBI Taxonomy" id="853"/>
    <lineage>
        <taxon>Bacteria</taxon>
        <taxon>Bacillati</taxon>
        <taxon>Bacillota</taxon>
        <taxon>Clostridia</taxon>
        <taxon>Eubacteriales</taxon>
        <taxon>Oscillospiraceae</taxon>
        <taxon>Faecalibacterium</taxon>
    </lineage>
</organism>
<dbReference type="AlphaFoldDB" id="A0AAX1QLD3"/>
<evidence type="ECO:0000256" key="6">
    <source>
        <dbReference type="ARBA" id="ARBA00022970"/>
    </source>
</evidence>
<keyword evidence="5 9" id="KW-0812">Transmembrane</keyword>
<comment type="caution">
    <text evidence="11">The sequence shown here is derived from an EMBL/GenBank/DDBJ whole genome shotgun (WGS) entry which is preliminary data.</text>
</comment>
<protein>
    <submittedName>
        <fullName evidence="11">Amino acid ABC transporter permease</fullName>
    </submittedName>
</protein>
<dbReference type="PROSITE" id="PS50928">
    <property type="entry name" value="ABC_TM1"/>
    <property type="match status" value="1"/>
</dbReference>
<proteinExistence type="inferred from homology"/>
<dbReference type="InterPro" id="IPR000515">
    <property type="entry name" value="MetI-like"/>
</dbReference>
<feature type="transmembrane region" description="Helical" evidence="9">
    <location>
        <begin position="20"/>
        <end position="47"/>
    </location>
</feature>
<dbReference type="RefSeq" id="WP_015564235.1">
    <property type="nucleotide sequence ID" value="NZ_CP026548.1"/>
</dbReference>
<gene>
    <name evidence="11" type="ORF">C4N27_06550</name>
</gene>
<feature type="transmembrane region" description="Helical" evidence="9">
    <location>
        <begin position="78"/>
        <end position="103"/>
    </location>
</feature>
<comment type="subcellular location">
    <subcellularLocation>
        <location evidence="1 9">Cell membrane</location>
        <topology evidence="1 9">Multi-pass membrane protein</topology>
    </subcellularLocation>
</comment>
<keyword evidence="8 9" id="KW-0472">Membrane</keyword>
<dbReference type="Pfam" id="PF00528">
    <property type="entry name" value="BPD_transp_1"/>
    <property type="match status" value="1"/>
</dbReference>
<dbReference type="SUPFAM" id="SSF161098">
    <property type="entry name" value="MetI-like"/>
    <property type="match status" value="1"/>
</dbReference>
<feature type="domain" description="ABC transmembrane type-1" evidence="10">
    <location>
        <begin position="24"/>
        <end position="215"/>
    </location>
</feature>
<dbReference type="InterPro" id="IPR035906">
    <property type="entry name" value="MetI-like_sf"/>
</dbReference>
<sequence>MSGLFSLESWSTVWTHRESFLLGLGNTLQTAVCALALAFIIGAALGLMSTSGSKLLRIIARIYVEFVQNTPLLLQLCFLYYALAFAGVSLGVIRTGIIALGVYTGAYMGEVVRAAIESVPKGQFEAAQAQGFNYLQRMGYIILPQSIPVMLPPMVNQVVNLFKNTSCLYIVGGADLISVTYSFVTGASTGGAYAPAYIVCGLIFFVVCFPLSTLAARWEASLKERKGRVNTSLKTAAKKVELKEAA</sequence>
<evidence type="ECO:0000256" key="2">
    <source>
        <dbReference type="ARBA" id="ARBA00010072"/>
    </source>
</evidence>
<keyword evidence="3 9" id="KW-0813">Transport</keyword>
<reference evidence="11 12" key="1">
    <citation type="submission" date="2018-02" db="EMBL/GenBank/DDBJ databases">
        <title>Complete genome sequencing of Faecalibacterium prausnitzii strains isolated from the human gut.</title>
        <authorList>
            <person name="Fitzgerald B.C."/>
            <person name="Shkoporov A.N."/>
            <person name="Ross P.R."/>
            <person name="Hill C."/>
        </authorList>
    </citation>
    <scope>NUCLEOTIDE SEQUENCE [LARGE SCALE GENOMIC DNA]</scope>
    <source>
        <strain evidence="11 12">APC942/18-1</strain>
    </source>
</reference>
<feature type="transmembrane region" description="Helical" evidence="9">
    <location>
        <begin position="196"/>
        <end position="216"/>
    </location>
</feature>
<dbReference type="NCBIfam" id="TIGR01726">
    <property type="entry name" value="HEQRo_perm_3TM"/>
    <property type="match status" value="1"/>
</dbReference>
<dbReference type="InterPro" id="IPR043429">
    <property type="entry name" value="ArtM/GltK/GlnP/TcyL/YhdX-like"/>
</dbReference>
<dbReference type="GO" id="GO:0043190">
    <property type="term" value="C:ATP-binding cassette (ABC) transporter complex"/>
    <property type="evidence" value="ECO:0007669"/>
    <property type="project" value="InterPro"/>
</dbReference>
<evidence type="ECO:0000259" key="10">
    <source>
        <dbReference type="PROSITE" id="PS50928"/>
    </source>
</evidence>
<dbReference type="EMBL" id="PRLA01000004">
    <property type="protein sequence ID" value="RAW50191.1"/>
    <property type="molecule type" value="Genomic_DNA"/>
</dbReference>
<keyword evidence="7 9" id="KW-1133">Transmembrane helix</keyword>
<dbReference type="PANTHER" id="PTHR30614">
    <property type="entry name" value="MEMBRANE COMPONENT OF AMINO ACID ABC TRANSPORTER"/>
    <property type="match status" value="1"/>
</dbReference>
<evidence type="ECO:0000256" key="7">
    <source>
        <dbReference type="ARBA" id="ARBA00022989"/>
    </source>
</evidence>
<name>A0AAX1QLD3_9FIRM</name>
<comment type="similarity">
    <text evidence="2">Belongs to the binding-protein-dependent transport system permease family. HisMQ subfamily.</text>
</comment>
<dbReference type="CDD" id="cd06261">
    <property type="entry name" value="TM_PBP2"/>
    <property type="match status" value="1"/>
</dbReference>
<evidence type="ECO:0000256" key="5">
    <source>
        <dbReference type="ARBA" id="ARBA00022692"/>
    </source>
</evidence>
<dbReference type="Proteomes" id="UP000250997">
    <property type="component" value="Unassembled WGS sequence"/>
</dbReference>
<evidence type="ECO:0000256" key="9">
    <source>
        <dbReference type="RuleBase" id="RU363032"/>
    </source>
</evidence>
<accession>A0AAX1QLD3</accession>
<evidence type="ECO:0000256" key="4">
    <source>
        <dbReference type="ARBA" id="ARBA00022475"/>
    </source>
</evidence>
<keyword evidence="4" id="KW-1003">Cell membrane</keyword>
<evidence type="ECO:0000313" key="11">
    <source>
        <dbReference type="EMBL" id="RAW50191.1"/>
    </source>
</evidence>
<dbReference type="PANTHER" id="PTHR30614:SF20">
    <property type="entry name" value="GLUTAMINE TRANSPORT SYSTEM PERMEASE PROTEIN GLNP"/>
    <property type="match status" value="1"/>
</dbReference>
<evidence type="ECO:0000313" key="12">
    <source>
        <dbReference type="Proteomes" id="UP000250997"/>
    </source>
</evidence>